<dbReference type="Pfam" id="PF00005">
    <property type="entry name" value="ABC_tran"/>
    <property type="match status" value="1"/>
</dbReference>
<dbReference type="Gene3D" id="3.40.50.300">
    <property type="entry name" value="P-loop containing nucleotide triphosphate hydrolases"/>
    <property type="match status" value="1"/>
</dbReference>
<organism evidence="5 6">
    <name type="scientific">Intrasporangium chromatireducens Q5-1</name>
    <dbReference type="NCBI Taxonomy" id="584657"/>
    <lineage>
        <taxon>Bacteria</taxon>
        <taxon>Bacillati</taxon>
        <taxon>Actinomycetota</taxon>
        <taxon>Actinomycetes</taxon>
        <taxon>Micrococcales</taxon>
        <taxon>Intrasporangiaceae</taxon>
        <taxon>Intrasporangium</taxon>
    </lineage>
</organism>
<evidence type="ECO:0000313" key="6">
    <source>
        <dbReference type="Proteomes" id="UP000019494"/>
    </source>
</evidence>
<dbReference type="GO" id="GO:0016887">
    <property type="term" value="F:ATP hydrolysis activity"/>
    <property type="evidence" value="ECO:0007669"/>
    <property type="project" value="InterPro"/>
</dbReference>
<gene>
    <name evidence="5" type="ORF">N864_14090</name>
</gene>
<dbReference type="RefSeq" id="WP_081794043.1">
    <property type="nucleotide sequence ID" value="NZ_AWQS01000263.1"/>
</dbReference>
<evidence type="ECO:0000256" key="2">
    <source>
        <dbReference type="ARBA" id="ARBA00022840"/>
    </source>
</evidence>
<evidence type="ECO:0000256" key="1">
    <source>
        <dbReference type="ARBA" id="ARBA00022741"/>
    </source>
</evidence>
<keyword evidence="6" id="KW-1185">Reference proteome</keyword>
<dbReference type="InterPro" id="IPR003439">
    <property type="entry name" value="ABC_transporter-like_ATP-bd"/>
</dbReference>
<dbReference type="OrthoDB" id="9802264at2"/>
<accession>W9GE49</accession>
<dbReference type="PANTHER" id="PTHR24220:SF685">
    <property type="entry name" value="ABC TRANSPORTER RELATED"/>
    <property type="match status" value="1"/>
</dbReference>
<dbReference type="Proteomes" id="UP000019494">
    <property type="component" value="Unassembled WGS sequence"/>
</dbReference>
<name>W9GE49_9MICO</name>
<feature type="domain" description="ABC transporter" evidence="4">
    <location>
        <begin position="7"/>
        <end position="247"/>
    </location>
</feature>
<dbReference type="PANTHER" id="PTHR24220">
    <property type="entry name" value="IMPORT ATP-BINDING PROTEIN"/>
    <property type="match status" value="1"/>
</dbReference>
<dbReference type="GO" id="GO:0005524">
    <property type="term" value="F:ATP binding"/>
    <property type="evidence" value="ECO:0007669"/>
    <property type="project" value="UniProtKB-KW"/>
</dbReference>
<dbReference type="SMART" id="SM00382">
    <property type="entry name" value="AAA"/>
    <property type="match status" value="1"/>
</dbReference>
<protein>
    <submittedName>
        <fullName evidence="5">ABC transporter ATP-binding protein</fullName>
    </submittedName>
</protein>
<keyword evidence="2 5" id="KW-0067">ATP-binding</keyword>
<dbReference type="PRINTS" id="PR00364">
    <property type="entry name" value="DISEASERSIST"/>
</dbReference>
<proteinExistence type="predicted"/>
<comment type="caution">
    <text evidence="5">The sequence shown here is derived from an EMBL/GenBank/DDBJ whole genome shotgun (WGS) entry which is preliminary data.</text>
</comment>
<dbReference type="InterPro" id="IPR027417">
    <property type="entry name" value="P-loop_NTPase"/>
</dbReference>
<reference evidence="6" key="1">
    <citation type="submission" date="2013-08" db="EMBL/GenBank/DDBJ databases">
        <title>Intrasporangium oryzae NRRL B-24470.</title>
        <authorList>
            <person name="Liu H."/>
            <person name="Wang G."/>
        </authorList>
    </citation>
    <scope>NUCLEOTIDE SEQUENCE [LARGE SCALE GENOMIC DNA]</scope>
    <source>
        <strain evidence="6">Q5-1</strain>
    </source>
</reference>
<dbReference type="PATRIC" id="fig|584657.3.peg.3771"/>
<evidence type="ECO:0000313" key="5">
    <source>
        <dbReference type="EMBL" id="EWT04355.1"/>
    </source>
</evidence>
<dbReference type="AlphaFoldDB" id="W9GE49"/>
<evidence type="ECO:0000259" key="4">
    <source>
        <dbReference type="PROSITE" id="PS50893"/>
    </source>
</evidence>
<dbReference type="EMBL" id="AWQS01000263">
    <property type="protein sequence ID" value="EWT04355.1"/>
    <property type="molecule type" value="Genomic_DNA"/>
</dbReference>
<dbReference type="InterPro" id="IPR015854">
    <property type="entry name" value="ABC_transpr_LolD-like"/>
</dbReference>
<keyword evidence="1" id="KW-0547">Nucleotide-binding</keyword>
<dbReference type="GO" id="GO:0005886">
    <property type="term" value="C:plasma membrane"/>
    <property type="evidence" value="ECO:0007669"/>
    <property type="project" value="TreeGrafter"/>
</dbReference>
<dbReference type="GO" id="GO:0022857">
    <property type="term" value="F:transmembrane transporter activity"/>
    <property type="evidence" value="ECO:0007669"/>
    <property type="project" value="TreeGrafter"/>
</dbReference>
<dbReference type="SUPFAM" id="SSF52540">
    <property type="entry name" value="P-loop containing nucleoside triphosphate hydrolases"/>
    <property type="match status" value="1"/>
</dbReference>
<sequence length="308" mass="31786">MTGGIEVSTHGLVVIYRSEGHDVAALSGVDLHVGAGEIVGLLGPSGAGKSTLLSVLGGLVEPSAGRVHIGRHEVRRMTAADFDDFRAADVGLVLQGASRNLLPYLTPRRNVAFAQHAARSRSHPVPDVEEVLDLLGIAGLADQPLGALTPGELQLTAIAVAIACFPGLLLGDEPTSQLDHAARDRVISALQEVNRRTGMTIVVVTHDPAVAAALPRTVTIRDGRVGAEGREGEEFAVVSADGSLPLPPAALDAFPPGTLVRVHEDGGRWLLLGQASAEAAGRAAPLPDRGMPLTGDPLGRSLAGEEVP</sequence>
<evidence type="ECO:0000256" key="3">
    <source>
        <dbReference type="SAM" id="MobiDB-lite"/>
    </source>
</evidence>
<dbReference type="InterPro" id="IPR003593">
    <property type="entry name" value="AAA+_ATPase"/>
</dbReference>
<dbReference type="PROSITE" id="PS50893">
    <property type="entry name" value="ABC_TRANSPORTER_2"/>
    <property type="match status" value="1"/>
</dbReference>
<feature type="region of interest" description="Disordered" evidence="3">
    <location>
        <begin position="282"/>
        <end position="308"/>
    </location>
</feature>